<dbReference type="EMBL" id="BMIH01000004">
    <property type="protein sequence ID" value="GGB38850.1"/>
    <property type="molecule type" value="Genomic_DNA"/>
</dbReference>
<keyword evidence="2" id="KW-1185">Reference proteome</keyword>
<proteinExistence type="predicted"/>
<sequence>MHTTGDAVAPVLAACVTYATPDRIPTKLVALTDQSLLGPVRGIRDRQGVGTVSAGRVMIGIATAGLAAVGALVAPAFGATDQDRAQVAPRASATRTVGSFTPAAGDPRLAAMLARGGIDAAQFRFTPAESRRDSRAVTVAVRARAVRGTTARGLATDAAVGIAPIAYNLGMSLGWKRFAVAGDVKRVDLMGQPGGRDSADVTVSYSTPRWTGRVKAEADQPLAGVPRLVSGDPGYSLDLGGSYRLTRNIDVTAGVRYRADRDRLTQIDQRRDSQAVYVGTAFRF</sequence>
<protein>
    <recommendedName>
        <fullName evidence="3">Porin</fullName>
    </recommendedName>
</protein>
<evidence type="ECO:0000313" key="1">
    <source>
        <dbReference type="EMBL" id="GGB38850.1"/>
    </source>
</evidence>
<gene>
    <name evidence="1" type="ORF">GCM10011380_30370</name>
</gene>
<name>A0A916TCX7_9SPHN</name>
<organism evidence="1 2">
    <name type="scientific">Sphingomonas metalli</name>
    <dbReference type="NCBI Taxonomy" id="1779358"/>
    <lineage>
        <taxon>Bacteria</taxon>
        <taxon>Pseudomonadati</taxon>
        <taxon>Pseudomonadota</taxon>
        <taxon>Alphaproteobacteria</taxon>
        <taxon>Sphingomonadales</taxon>
        <taxon>Sphingomonadaceae</taxon>
        <taxon>Sphingomonas</taxon>
    </lineage>
</organism>
<dbReference type="Proteomes" id="UP000623067">
    <property type="component" value="Unassembled WGS sequence"/>
</dbReference>
<evidence type="ECO:0000313" key="2">
    <source>
        <dbReference type="Proteomes" id="UP000623067"/>
    </source>
</evidence>
<dbReference type="InterPro" id="IPR011250">
    <property type="entry name" value="OMP/PagP_B-barrel"/>
</dbReference>
<evidence type="ECO:0008006" key="3">
    <source>
        <dbReference type="Google" id="ProtNLM"/>
    </source>
</evidence>
<dbReference type="AlphaFoldDB" id="A0A916TCX7"/>
<reference evidence="1" key="2">
    <citation type="submission" date="2020-09" db="EMBL/GenBank/DDBJ databases">
        <authorList>
            <person name="Sun Q."/>
            <person name="Zhou Y."/>
        </authorList>
    </citation>
    <scope>NUCLEOTIDE SEQUENCE</scope>
    <source>
        <strain evidence="1">CGMCC 1.15330</strain>
    </source>
</reference>
<reference evidence="1" key="1">
    <citation type="journal article" date="2014" name="Int. J. Syst. Evol. Microbiol.">
        <title>Complete genome sequence of Corynebacterium casei LMG S-19264T (=DSM 44701T), isolated from a smear-ripened cheese.</title>
        <authorList>
            <consortium name="US DOE Joint Genome Institute (JGI-PGF)"/>
            <person name="Walter F."/>
            <person name="Albersmeier A."/>
            <person name="Kalinowski J."/>
            <person name="Ruckert C."/>
        </authorList>
    </citation>
    <scope>NUCLEOTIDE SEQUENCE</scope>
    <source>
        <strain evidence="1">CGMCC 1.15330</strain>
    </source>
</reference>
<accession>A0A916TCX7</accession>
<comment type="caution">
    <text evidence="1">The sequence shown here is derived from an EMBL/GenBank/DDBJ whole genome shotgun (WGS) entry which is preliminary data.</text>
</comment>
<dbReference type="SUPFAM" id="SSF56925">
    <property type="entry name" value="OMPA-like"/>
    <property type="match status" value="1"/>
</dbReference>